<evidence type="ECO:0000256" key="3">
    <source>
        <dbReference type="ARBA" id="ARBA00022573"/>
    </source>
</evidence>
<evidence type="ECO:0000256" key="6">
    <source>
        <dbReference type="ARBA" id="ARBA00023239"/>
    </source>
</evidence>
<feature type="domain" description="Cobalamin biosynthesis precorrin-8X methylmutase CobH/CbiC" evidence="7">
    <location>
        <begin position="151"/>
        <end position="346"/>
    </location>
</feature>
<keyword evidence="5" id="KW-0413">Isomerase</keyword>
<accession>A0A932CMP7</accession>
<dbReference type="InterPro" id="IPR002762">
    <property type="entry name" value="CbiX-like"/>
</dbReference>
<evidence type="ECO:0000313" key="8">
    <source>
        <dbReference type="EMBL" id="MBI2875512.1"/>
    </source>
</evidence>
<evidence type="ECO:0000256" key="4">
    <source>
        <dbReference type="ARBA" id="ARBA00022723"/>
    </source>
</evidence>
<evidence type="ECO:0000259" key="7">
    <source>
        <dbReference type="Pfam" id="PF02570"/>
    </source>
</evidence>
<name>A0A932CMP7_UNCTE</name>
<sequence>MQGARKTALLLLGHGSKVKEANRALYEIATGVRERGEFPVVEVAFLQLTEPLLEEGLARCVAQGAGRILLMPYFLYLGAHVGSDIPQTLAEARQRYPGVEIVQTNHLGVHPKLVEVVLDRVAEAEEKREVPMASPVELSLGQSSGGSRGQEIEAQSYAIIRSRLNGPARPPGELAVVMRAIHATADFGWERELCFHPQAVGRGLEALHGGAALVADVNMVGAGIRGTLLRSLGGQVRCHIADPDLAEEARPGEQATRAALGMRKARTALHGGIAVIGNAPTALEEVLRLAREERIAPALVIGVPVGLVGAAESKEALLQVGIPYITNQGGKGGTPLAVSIANALLQLAAEGR</sequence>
<evidence type="ECO:0000313" key="9">
    <source>
        <dbReference type="Proteomes" id="UP000769766"/>
    </source>
</evidence>
<dbReference type="Pfam" id="PF02570">
    <property type="entry name" value="CbiC"/>
    <property type="match status" value="1"/>
</dbReference>
<dbReference type="PANTHER" id="PTHR43588">
    <property type="entry name" value="COBALT-PRECORRIN-8 METHYLMUTASE"/>
    <property type="match status" value="1"/>
</dbReference>
<dbReference type="EMBL" id="JACPRF010000040">
    <property type="protein sequence ID" value="MBI2875512.1"/>
    <property type="molecule type" value="Genomic_DNA"/>
</dbReference>
<proteinExistence type="inferred from homology"/>
<dbReference type="GO" id="GO:0009236">
    <property type="term" value="P:cobalamin biosynthetic process"/>
    <property type="evidence" value="ECO:0007669"/>
    <property type="project" value="UniProtKB-KW"/>
</dbReference>
<evidence type="ECO:0000256" key="1">
    <source>
        <dbReference type="ARBA" id="ARBA00004953"/>
    </source>
</evidence>
<evidence type="ECO:0000256" key="2">
    <source>
        <dbReference type="ARBA" id="ARBA00009774"/>
    </source>
</evidence>
<reference evidence="8" key="1">
    <citation type="submission" date="2020-07" db="EMBL/GenBank/DDBJ databases">
        <title>Huge and variable diversity of episymbiotic CPR bacteria and DPANN archaea in groundwater ecosystems.</title>
        <authorList>
            <person name="He C.Y."/>
            <person name="Keren R."/>
            <person name="Whittaker M."/>
            <person name="Farag I.F."/>
            <person name="Doudna J."/>
            <person name="Cate J.H.D."/>
            <person name="Banfield J.F."/>
        </authorList>
    </citation>
    <scope>NUCLEOTIDE SEQUENCE</scope>
    <source>
        <strain evidence="8">NC_groundwater_672_Ag_B-0.1um_62_36</strain>
    </source>
</reference>
<dbReference type="Proteomes" id="UP000769766">
    <property type="component" value="Unassembled WGS sequence"/>
</dbReference>
<dbReference type="Pfam" id="PF01903">
    <property type="entry name" value="CbiX"/>
    <property type="match status" value="1"/>
</dbReference>
<comment type="pathway">
    <text evidence="1">Cofactor biosynthesis; adenosylcobalamin biosynthesis.</text>
</comment>
<comment type="similarity">
    <text evidence="2">Belongs to the CobH/CbiC family.</text>
</comment>
<dbReference type="CDD" id="cd03416">
    <property type="entry name" value="CbiX_SirB_N"/>
    <property type="match status" value="1"/>
</dbReference>
<dbReference type="InterPro" id="IPR036588">
    <property type="entry name" value="CobH/CbiC_sf"/>
</dbReference>
<keyword evidence="6" id="KW-0456">Lyase</keyword>
<dbReference type="GO" id="GO:0016993">
    <property type="term" value="F:precorrin-8X methylmutase activity"/>
    <property type="evidence" value="ECO:0007669"/>
    <property type="project" value="InterPro"/>
</dbReference>
<comment type="caution">
    <text evidence="8">The sequence shown here is derived from an EMBL/GenBank/DDBJ whole genome shotgun (WGS) entry which is preliminary data.</text>
</comment>
<keyword evidence="4" id="KW-0479">Metal-binding</keyword>
<keyword evidence="3" id="KW-0169">Cobalamin biosynthesis</keyword>
<dbReference type="Gene3D" id="3.40.50.1400">
    <property type="match status" value="1"/>
</dbReference>
<dbReference type="SUPFAM" id="SSF63965">
    <property type="entry name" value="Precorrin-8X methylmutase CbiC/CobH"/>
    <property type="match status" value="1"/>
</dbReference>
<dbReference type="GO" id="GO:0016829">
    <property type="term" value="F:lyase activity"/>
    <property type="evidence" value="ECO:0007669"/>
    <property type="project" value="UniProtKB-KW"/>
</dbReference>
<dbReference type="AlphaFoldDB" id="A0A932CMP7"/>
<dbReference type="GO" id="GO:0046872">
    <property type="term" value="F:metal ion binding"/>
    <property type="evidence" value="ECO:0007669"/>
    <property type="project" value="UniProtKB-KW"/>
</dbReference>
<dbReference type="SUPFAM" id="SSF53800">
    <property type="entry name" value="Chelatase"/>
    <property type="match status" value="1"/>
</dbReference>
<dbReference type="PANTHER" id="PTHR43588:SF1">
    <property type="entry name" value="COBALT-PRECORRIN-8 METHYLMUTASE"/>
    <property type="match status" value="1"/>
</dbReference>
<protein>
    <submittedName>
        <fullName evidence="8">Precorrin-8X methylmutase</fullName>
    </submittedName>
</protein>
<dbReference type="Gene3D" id="3.40.50.10230">
    <property type="entry name" value="Cobalamin biosynthesis CobH/CbiC, precorrin-8X methylmutase"/>
    <property type="match status" value="1"/>
</dbReference>
<dbReference type="InterPro" id="IPR003722">
    <property type="entry name" value="Cbl_synth_CobH/CbiC"/>
</dbReference>
<evidence type="ECO:0000256" key="5">
    <source>
        <dbReference type="ARBA" id="ARBA00023235"/>
    </source>
</evidence>
<organism evidence="8 9">
    <name type="scientific">Tectimicrobiota bacterium</name>
    <dbReference type="NCBI Taxonomy" id="2528274"/>
    <lineage>
        <taxon>Bacteria</taxon>
        <taxon>Pseudomonadati</taxon>
        <taxon>Nitrospinota/Tectimicrobiota group</taxon>
        <taxon>Candidatus Tectimicrobiota</taxon>
    </lineage>
</organism>
<gene>
    <name evidence="8" type="ORF">HYY20_01375</name>
</gene>